<evidence type="ECO:0000313" key="2">
    <source>
        <dbReference type="EMBL" id="OEU19236.1"/>
    </source>
</evidence>
<protein>
    <submittedName>
        <fullName evidence="2">Uncharacterized protein</fullName>
    </submittedName>
</protein>
<dbReference type="AlphaFoldDB" id="A0A1E7FM70"/>
<evidence type="ECO:0000256" key="1">
    <source>
        <dbReference type="SAM" id="MobiDB-lite"/>
    </source>
</evidence>
<feature type="compositionally biased region" description="Basic and acidic residues" evidence="1">
    <location>
        <begin position="155"/>
        <end position="166"/>
    </location>
</feature>
<feature type="compositionally biased region" description="Low complexity" evidence="1">
    <location>
        <begin position="28"/>
        <end position="83"/>
    </location>
</feature>
<dbReference type="EMBL" id="KV784355">
    <property type="protein sequence ID" value="OEU19236.1"/>
    <property type="molecule type" value="Genomic_DNA"/>
</dbReference>
<sequence length="382" mass="42423">MCEANNNNDNNKSHQNMPVRKGMRQTQVVGSAAANGNNISVVNNNNNTYISNNDNPNSTSRSSISNNNSDSLNNGNRTTTTRTRQLKEKTDCLYQCLTKHIVGVGQLPLPVVEVEVIPITVSTIIQQRVLEGEGEGEGEKGKEDTSSVGNSNNNNHKDDSNNKKEGVTTTTTTDVLPVVEQPAEAETEVVRVEVDHIMLIEAAKAGMTDLSRILMNEPYNCNPLYRHIPEVGSIEYGDGHGDDGGESGEDNNYKSSRSFNAIQEAIRGGYTDIVHTLSKEIRKDYVCMHGSPIRPPGALSILGIECAMNNLNMNMNMKNQMKMKRRRRRRQQQEQDQNEKENSNSESSTGWNTHTIHSYDDSICDIDIIEDGDLSSEIFFRD</sequence>
<dbReference type="InParanoid" id="A0A1E7FM70"/>
<feature type="compositionally biased region" description="Low complexity" evidence="1">
    <location>
        <begin position="1"/>
        <end position="10"/>
    </location>
</feature>
<reference evidence="2 3" key="1">
    <citation type="submission" date="2016-09" db="EMBL/GenBank/DDBJ databases">
        <title>Extensive genetic diversity and differential bi-allelic expression allows diatom success in the polar Southern Ocean.</title>
        <authorList>
            <consortium name="DOE Joint Genome Institute"/>
            <person name="Mock T."/>
            <person name="Otillar R.P."/>
            <person name="Strauss J."/>
            <person name="Dupont C."/>
            <person name="Frickenhaus S."/>
            <person name="Maumus F."/>
            <person name="Mcmullan M."/>
            <person name="Sanges R."/>
            <person name="Schmutz J."/>
            <person name="Toseland A."/>
            <person name="Valas R."/>
            <person name="Veluchamy A."/>
            <person name="Ward B.J."/>
            <person name="Allen A."/>
            <person name="Barry K."/>
            <person name="Falciatore A."/>
            <person name="Ferrante M."/>
            <person name="Fortunato A.E."/>
            <person name="Gloeckner G."/>
            <person name="Gruber A."/>
            <person name="Hipkin R."/>
            <person name="Janech M."/>
            <person name="Kroth P."/>
            <person name="Leese F."/>
            <person name="Lindquist E."/>
            <person name="Lyon B.R."/>
            <person name="Martin J."/>
            <person name="Mayer C."/>
            <person name="Parker M."/>
            <person name="Quesneville H."/>
            <person name="Raymond J."/>
            <person name="Uhlig C."/>
            <person name="Valentin K.U."/>
            <person name="Worden A.Z."/>
            <person name="Armbrust E.V."/>
            <person name="Bowler C."/>
            <person name="Green B."/>
            <person name="Moulton V."/>
            <person name="Van Oosterhout C."/>
            <person name="Grigoriev I."/>
        </authorList>
    </citation>
    <scope>NUCLEOTIDE SEQUENCE [LARGE SCALE GENOMIC DNA]</scope>
    <source>
        <strain evidence="2 3">CCMP1102</strain>
    </source>
</reference>
<dbReference type="KEGG" id="fcy:FRACYDRAFT_235283"/>
<keyword evidence="3" id="KW-1185">Reference proteome</keyword>
<gene>
    <name evidence="2" type="ORF">FRACYDRAFT_235283</name>
</gene>
<feature type="region of interest" description="Disordered" evidence="1">
    <location>
        <begin position="131"/>
        <end position="180"/>
    </location>
</feature>
<name>A0A1E7FM70_9STRA</name>
<feature type="region of interest" description="Disordered" evidence="1">
    <location>
        <begin position="1"/>
        <end position="83"/>
    </location>
</feature>
<proteinExistence type="predicted"/>
<feature type="region of interest" description="Disordered" evidence="1">
    <location>
        <begin position="320"/>
        <end position="352"/>
    </location>
</feature>
<feature type="compositionally biased region" description="Basic and acidic residues" evidence="1">
    <location>
        <begin position="331"/>
        <end position="343"/>
    </location>
</feature>
<organism evidence="2 3">
    <name type="scientific">Fragilariopsis cylindrus CCMP1102</name>
    <dbReference type="NCBI Taxonomy" id="635003"/>
    <lineage>
        <taxon>Eukaryota</taxon>
        <taxon>Sar</taxon>
        <taxon>Stramenopiles</taxon>
        <taxon>Ochrophyta</taxon>
        <taxon>Bacillariophyta</taxon>
        <taxon>Bacillariophyceae</taxon>
        <taxon>Bacillariophycidae</taxon>
        <taxon>Bacillariales</taxon>
        <taxon>Bacillariaceae</taxon>
        <taxon>Fragilariopsis</taxon>
    </lineage>
</organism>
<accession>A0A1E7FM70</accession>
<evidence type="ECO:0000313" key="3">
    <source>
        <dbReference type="Proteomes" id="UP000095751"/>
    </source>
</evidence>
<feature type="region of interest" description="Disordered" evidence="1">
    <location>
        <begin position="235"/>
        <end position="254"/>
    </location>
</feature>
<feature type="compositionally biased region" description="Basic residues" evidence="1">
    <location>
        <begin position="321"/>
        <end position="330"/>
    </location>
</feature>
<dbReference type="Proteomes" id="UP000095751">
    <property type="component" value="Unassembled WGS sequence"/>
</dbReference>